<dbReference type="SUPFAM" id="SSF53955">
    <property type="entry name" value="Lysozyme-like"/>
    <property type="match status" value="1"/>
</dbReference>
<protein>
    <submittedName>
        <fullName evidence="5">Transglycosylase SLT domain protein</fullName>
    </submittedName>
</protein>
<evidence type="ECO:0000313" key="5">
    <source>
        <dbReference type="EMBL" id="ACM31136.1"/>
    </source>
</evidence>
<dbReference type="RefSeq" id="WP_012653132.1">
    <property type="nucleotide sequence ID" value="NC_011987.1"/>
</dbReference>
<dbReference type="KEGG" id="ara:Arad_12060"/>
<evidence type="ECO:0000256" key="2">
    <source>
        <dbReference type="ARBA" id="ARBA00009387"/>
    </source>
</evidence>
<comment type="similarity">
    <text evidence="2">Belongs to the virb1 family.</text>
</comment>
<organism evidence="5 6">
    <name type="scientific">Rhizobium rhizogenes (strain K84 / ATCC BAA-868)</name>
    <name type="common">Agrobacterium radiobacter</name>
    <dbReference type="NCBI Taxonomy" id="311403"/>
    <lineage>
        <taxon>Bacteria</taxon>
        <taxon>Pseudomonadati</taxon>
        <taxon>Pseudomonadota</taxon>
        <taxon>Alphaproteobacteria</taxon>
        <taxon>Hyphomicrobiales</taxon>
        <taxon>Rhizobiaceae</taxon>
        <taxon>Rhizobium/Agrobacterium group</taxon>
        <taxon>Rhizobium</taxon>
    </lineage>
</organism>
<name>B9JPR7_RHIR8</name>
<dbReference type="CAZy" id="GH23">
    <property type="family name" value="Glycoside Hydrolase Family 23"/>
</dbReference>
<keyword evidence="3" id="KW-0732">Signal</keyword>
<dbReference type="EMBL" id="CP000631">
    <property type="protein sequence ID" value="ACM31136.1"/>
    <property type="molecule type" value="Genomic_DNA"/>
</dbReference>
<dbReference type="InterPro" id="IPR023346">
    <property type="entry name" value="Lysozyme-like_dom_sf"/>
</dbReference>
<dbReference type="CDD" id="cd00254">
    <property type="entry name" value="LT-like"/>
    <property type="match status" value="1"/>
</dbReference>
<feature type="chain" id="PRO_5002884912" evidence="3">
    <location>
        <begin position="24"/>
        <end position="234"/>
    </location>
</feature>
<dbReference type="Gene3D" id="1.10.530.10">
    <property type="match status" value="1"/>
</dbReference>
<sequence length="234" mass="23999">MSIASVRAAALAATLVFPSLVLANGVSPISIAATVPASSDCPDGAADAETIRQLITNETARQGVDARLALAIADQESGFGAHVNSPAGARGPMQLMPATAARYKVADICDAAQNIRGGVSYLKDLSAMFGGNIMLVVAAYNAGEGRVVAARGVPAIAETVSYTALVTNAYFGFDSILKGGKRPSQAVKPDTRAAEAGVDLLAETPSPDKPIPINQTRTEAGDRDWIGGSVLYVQ</sequence>
<geneLocation type="plasmid" evidence="5 6">
    <name>pAtK84c</name>
</geneLocation>
<evidence type="ECO:0000256" key="3">
    <source>
        <dbReference type="SAM" id="SignalP"/>
    </source>
</evidence>
<accession>B9JPR7</accession>
<dbReference type="Proteomes" id="UP000001600">
    <property type="component" value="Plasmid pAtK84c"/>
</dbReference>
<comment type="similarity">
    <text evidence="1">Belongs to the transglycosylase Slt family.</text>
</comment>
<dbReference type="HOGENOM" id="CLU_065765_6_1_5"/>
<evidence type="ECO:0000313" key="6">
    <source>
        <dbReference type="Proteomes" id="UP000001600"/>
    </source>
</evidence>
<gene>
    <name evidence="5" type="ordered locus">Arad_12060</name>
</gene>
<feature type="signal peptide" evidence="3">
    <location>
        <begin position="1"/>
        <end position="23"/>
    </location>
</feature>
<dbReference type="Pfam" id="PF01464">
    <property type="entry name" value="SLT"/>
    <property type="match status" value="1"/>
</dbReference>
<dbReference type="InterPro" id="IPR008258">
    <property type="entry name" value="Transglycosylase_SLT_dom_1"/>
</dbReference>
<evidence type="ECO:0000256" key="1">
    <source>
        <dbReference type="ARBA" id="ARBA00007734"/>
    </source>
</evidence>
<dbReference type="AlphaFoldDB" id="B9JPR7"/>
<dbReference type="PANTHER" id="PTHR37423:SF2">
    <property type="entry name" value="MEMBRANE-BOUND LYTIC MUREIN TRANSGLYCOSYLASE C"/>
    <property type="match status" value="1"/>
</dbReference>
<dbReference type="PANTHER" id="PTHR37423">
    <property type="entry name" value="SOLUBLE LYTIC MUREIN TRANSGLYCOSYLASE-RELATED"/>
    <property type="match status" value="1"/>
</dbReference>
<keyword evidence="5" id="KW-0614">Plasmid</keyword>
<feature type="domain" description="Transglycosylase SLT" evidence="4">
    <location>
        <begin position="54"/>
        <end position="149"/>
    </location>
</feature>
<proteinExistence type="inferred from homology"/>
<evidence type="ECO:0000259" key="4">
    <source>
        <dbReference type="Pfam" id="PF01464"/>
    </source>
</evidence>
<reference evidence="5 6" key="1">
    <citation type="journal article" date="2009" name="J. Bacteriol.">
        <title>Genome sequences of three Agrobacterium biovars help elucidate the evolution of multichromosome genomes in bacteria.</title>
        <authorList>
            <person name="Slater S.C."/>
            <person name="Goldman B.S."/>
            <person name="Goodner B."/>
            <person name="Setubal J.C."/>
            <person name="Farrand S.K."/>
            <person name="Nester E.W."/>
            <person name="Burr T.J."/>
            <person name="Banta L."/>
            <person name="Dickerman A.W."/>
            <person name="Paulsen I."/>
            <person name="Otten L."/>
            <person name="Suen G."/>
            <person name="Welch R."/>
            <person name="Almeida N.F."/>
            <person name="Arnold F."/>
            <person name="Burton O.T."/>
            <person name="Du Z."/>
            <person name="Ewing A."/>
            <person name="Godsy E."/>
            <person name="Heisel S."/>
            <person name="Houmiel K.L."/>
            <person name="Jhaveri J."/>
            <person name="Lu J."/>
            <person name="Miller N.M."/>
            <person name="Norton S."/>
            <person name="Chen Q."/>
            <person name="Phoolcharoen W."/>
            <person name="Ohlin V."/>
            <person name="Ondrusek D."/>
            <person name="Pride N."/>
            <person name="Stricklin S.L."/>
            <person name="Sun J."/>
            <person name="Wheeler C."/>
            <person name="Wilson L."/>
            <person name="Zhu H."/>
            <person name="Wood D.W."/>
        </authorList>
    </citation>
    <scope>NUCLEOTIDE SEQUENCE [LARGE SCALE GENOMIC DNA]</scope>
    <source>
        <strain evidence="6">K84 / ATCC BAA-868</strain>
        <plasmid evidence="5 6">pAtK84c</plasmid>
    </source>
</reference>